<gene>
    <name evidence="1" type="ORF">ASPGLDRAFT_52378</name>
</gene>
<dbReference type="Proteomes" id="UP000184300">
    <property type="component" value="Unassembled WGS sequence"/>
</dbReference>
<dbReference type="RefSeq" id="XP_022396279.1">
    <property type="nucleotide sequence ID" value="XM_022547744.1"/>
</dbReference>
<dbReference type="VEuPathDB" id="FungiDB:ASPGLDRAFT_52378"/>
<protein>
    <submittedName>
        <fullName evidence="1">Uncharacterized protein</fullName>
    </submittedName>
</protein>
<evidence type="ECO:0000313" key="2">
    <source>
        <dbReference type="Proteomes" id="UP000184300"/>
    </source>
</evidence>
<proteinExistence type="predicted"/>
<organism evidence="1 2">
    <name type="scientific">Aspergillus glaucus CBS 516.65</name>
    <dbReference type="NCBI Taxonomy" id="1160497"/>
    <lineage>
        <taxon>Eukaryota</taxon>
        <taxon>Fungi</taxon>
        <taxon>Dikarya</taxon>
        <taxon>Ascomycota</taxon>
        <taxon>Pezizomycotina</taxon>
        <taxon>Eurotiomycetes</taxon>
        <taxon>Eurotiomycetidae</taxon>
        <taxon>Eurotiales</taxon>
        <taxon>Aspergillaceae</taxon>
        <taxon>Aspergillus</taxon>
        <taxon>Aspergillus subgen. Aspergillus</taxon>
    </lineage>
</organism>
<reference evidence="2" key="1">
    <citation type="journal article" date="2017" name="Genome Biol.">
        <title>Comparative genomics reveals high biological diversity and specific adaptations in the industrially and medically important fungal genus Aspergillus.</title>
        <authorList>
            <person name="de Vries R.P."/>
            <person name="Riley R."/>
            <person name="Wiebenga A."/>
            <person name="Aguilar-Osorio G."/>
            <person name="Amillis S."/>
            <person name="Uchima C.A."/>
            <person name="Anderluh G."/>
            <person name="Asadollahi M."/>
            <person name="Askin M."/>
            <person name="Barry K."/>
            <person name="Battaglia E."/>
            <person name="Bayram O."/>
            <person name="Benocci T."/>
            <person name="Braus-Stromeyer S.A."/>
            <person name="Caldana C."/>
            <person name="Canovas D."/>
            <person name="Cerqueira G.C."/>
            <person name="Chen F."/>
            <person name="Chen W."/>
            <person name="Choi C."/>
            <person name="Clum A."/>
            <person name="Dos Santos R.A."/>
            <person name="Damasio A.R."/>
            <person name="Diallinas G."/>
            <person name="Emri T."/>
            <person name="Fekete E."/>
            <person name="Flipphi M."/>
            <person name="Freyberg S."/>
            <person name="Gallo A."/>
            <person name="Gournas C."/>
            <person name="Habgood R."/>
            <person name="Hainaut M."/>
            <person name="Harispe M.L."/>
            <person name="Henrissat B."/>
            <person name="Hilden K.S."/>
            <person name="Hope R."/>
            <person name="Hossain A."/>
            <person name="Karabika E."/>
            <person name="Karaffa L."/>
            <person name="Karanyi Z."/>
            <person name="Krasevec N."/>
            <person name="Kuo A."/>
            <person name="Kusch H."/>
            <person name="LaButti K."/>
            <person name="Lagendijk E.L."/>
            <person name="Lapidus A."/>
            <person name="Levasseur A."/>
            <person name="Lindquist E."/>
            <person name="Lipzen A."/>
            <person name="Logrieco A.F."/>
            <person name="MacCabe A."/>
            <person name="Maekelae M.R."/>
            <person name="Malavazi I."/>
            <person name="Melin P."/>
            <person name="Meyer V."/>
            <person name="Mielnichuk N."/>
            <person name="Miskei M."/>
            <person name="Molnar A.P."/>
            <person name="Mule G."/>
            <person name="Ngan C.Y."/>
            <person name="Orejas M."/>
            <person name="Orosz E."/>
            <person name="Ouedraogo J.P."/>
            <person name="Overkamp K.M."/>
            <person name="Park H.-S."/>
            <person name="Perrone G."/>
            <person name="Piumi F."/>
            <person name="Punt P.J."/>
            <person name="Ram A.F."/>
            <person name="Ramon A."/>
            <person name="Rauscher S."/>
            <person name="Record E."/>
            <person name="Riano-Pachon D.M."/>
            <person name="Robert V."/>
            <person name="Roehrig J."/>
            <person name="Ruller R."/>
            <person name="Salamov A."/>
            <person name="Salih N.S."/>
            <person name="Samson R.A."/>
            <person name="Sandor E."/>
            <person name="Sanguinetti M."/>
            <person name="Schuetze T."/>
            <person name="Sepcic K."/>
            <person name="Shelest E."/>
            <person name="Sherlock G."/>
            <person name="Sophianopoulou V."/>
            <person name="Squina F.M."/>
            <person name="Sun H."/>
            <person name="Susca A."/>
            <person name="Todd R.B."/>
            <person name="Tsang A."/>
            <person name="Unkles S.E."/>
            <person name="van de Wiele N."/>
            <person name="van Rossen-Uffink D."/>
            <person name="Oliveira J.V."/>
            <person name="Vesth T.C."/>
            <person name="Visser J."/>
            <person name="Yu J.-H."/>
            <person name="Zhou M."/>
            <person name="Andersen M.R."/>
            <person name="Archer D.B."/>
            <person name="Baker S.E."/>
            <person name="Benoit I."/>
            <person name="Brakhage A.A."/>
            <person name="Braus G.H."/>
            <person name="Fischer R."/>
            <person name="Frisvad J.C."/>
            <person name="Goldman G.H."/>
            <person name="Houbraken J."/>
            <person name="Oakley B."/>
            <person name="Pocsi I."/>
            <person name="Scazzocchio C."/>
            <person name="Seiboth B."/>
            <person name="vanKuyk P.A."/>
            <person name="Wortman J."/>
            <person name="Dyer P.S."/>
            <person name="Grigoriev I.V."/>
        </authorList>
    </citation>
    <scope>NUCLEOTIDE SEQUENCE [LARGE SCALE GENOMIC DNA]</scope>
    <source>
        <strain evidence="2">CBS 516.65</strain>
    </source>
</reference>
<sequence>MWAYIQSFWGNRQENHQEPVPPSVKIAAARFPADGLTPHLVSLQTTSHGIQDQPRFSLDSHVPDLRTF</sequence>
<dbReference type="OrthoDB" id="3480872at2759"/>
<dbReference type="AlphaFoldDB" id="A0A1L9V6Q8"/>
<accession>A0A1L9V6Q8</accession>
<dbReference type="EMBL" id="KV878916">
    <property type="protein sequence ID" value="OJJ79581.1"/>
    <property type="molecule type" value="Genomic_DNA"/>
</dbReference>
<keyword evidence="2" id="KW-1185">Reference proteome</keyword>
<dbReference type="GeneID" id="34464005"/>
<evidence type="ECO:0000313" key="1">
    <source>
        <dbReference type="EMBL" id="OJJ79581.1"/>
    </source>
</evidence>
<name>A0A1L9V6Q8_ASPGL</name>